<name>A0A5C6TZ55_9SPHN</name>
<dbReference type="EMBL" id="VOQQ01000001">
    <property type="protein sequence ID" value="TXC64896.1"/>
    <property type="molecule type" value="Genomic_DNA"/>
</dbReference>
<proteinExistence type="predicted"/>
<protein>
    <submittedName>
        <fullName evidence="1">Uncharacterized protein</fullName>
    </submittedName>
</protein>
<organism evidence="1 2">
    <name type="scientific">Allosphingosinicella ginsenosidimutans</name>
    <dbReference type="NCBI Taxonomy" id="1176539"/>
    <lineage>
        <taxon>Bacteria</taxon>
        <taxon>Pseudomonadati</taxon>
        <taxon>Pseudomonadota</taxon>
        <taxon>Alphaproteobacteria</taxon>
        <taxon>Sphingomonadales</taxon>
        <taxon>Sphingomonadaceae</taxon>
        <taxon>Allosphingosinicella</taxon>
    </lineage>
</organism>
<accession>A0A5C6TZ55</accession>
<dbReference type="AlphaFoldDB" id="A0A5C6TZ55"/>
<gene>
    <name evidence="1" type="ORF">FRZ32_03775</name>
</gene>
<reference evidence="1 2" key="1">
    <citation type="journal article" date="2015" name="J. Microbiol.">
        <title>Sphingosinicella ginsenosidimutans sp. nov., with ginsenoside converting activity.</title>
        <authorList>
            <person name="Kim J.K."/>
            <person name="Kang M.S."/>
            <person name="Park S.C."/>
            <person name="Kim K.M."/>
            <person name="Choi K."/>
            <person name="Yoon M.H."/>
            <person name="Im W.T."/>
        </authorList>
    </citation>
    <scope>NUCLEOTIDE SEQUENCE [LARGE SCALE GENOMIC DNA]</scope>
    <source>
        <strain evidence="1 2">BS-11</strain>
    </source>
</reference>
<keyword evidence="2" id="KW-1185">Reference proteome</keyword>
<evidence type="ECO:0000313" key="2">
    <source>
        <dbReference type="Proteomes" id="UP000321249"/>
    </source>
</evidence>
<comment type="caution">
    <text evidence="1">The sequence shown here is derived from an EMBL/GenBank/DDBJ whole genome shotgun (WGS) entry which is preliminary data.</text>
</comment>
<evidence type="ECO:0000313" key="1">
    <source>
        <dbReference type="EMBL" id="TXC64896.1"/>
    </source>
</evidence>
<dbReference type="Proteomes" id="UP000321249">
    <property type="component" value="Unassembled WGS sequence"/>
</dbReference>
<sequence>MALAAAIAVGSIGMPAAPAAAQHNREWQNRHHGWHNRRHRRVRVCRTVWRHHHQRQVCRWVWR</sequence>